<dbReference type="Gene3D" id="3.40.50.300">
    <property type="entry name" value="P-loop containing nucleotide triphosphate hydrolases"/>
    <property type="match status" value="1"/>
</dbReference>
<dbReference type="Pfam" id="PF13401">
    <property type="entry name" value="AAA_22"/>
    <property type="match status" value="1"/>
</dbReference>
<dbReference type="GO" id="GO:0005634">
    <property type="term" value="C:nucleus"/>
    <property type="evidence" value="ECO:0007669"/>
    <property type="project" value="TreeGrafter"/>
</dbReference>
<proteinExistence type="inferred from homology"/>
<feature type="compositionally biased region" description="Low complexity" evidence="3">
    <location>
        <begin position="19"/>
        <end position="36"/>
    </location>
</feature>
<dbReference type="SUPFAM" id="SSF52540">
    <property type="entry name" value="P-loop containing nucleoside triphosphate hydrolases"/>
    <property type="match status" value="1"/>
</dbReference>
<dbReference type="InterPro" id="IPR050311">
    <property type="entry name" value="ORC1/CDC6"/>
</dbReference>
<dbReference type="InParanoid" id="J4I923"/>
<evidence type="ECO:0000256" key="2">
    <source>
        <dbReference type="ARBA" id="ARBA00022705"/>
    </source>
</evidence>
<feature type="region of interest" description="Disordered" evidence="3">
    <location>
        <begin position="572"/>
        <end position="605"/>
    </location>
</feature>
<dbReference type="InterPro" id="IPR049945">
    <property type="entry name" value="AAA_22"/>
</dbReference>
<sequence>MQQPRTTRSSVLGKRPHQSPSEPATPSTSECPSSPAQLPFTPDSTPNPKRLRVSPAVVDGDGNKENVPPFLVEILGTPTSIRSPRTLRRNSTETAINARLRTIRRYSSTSSLAVAPETPATAFNHLSLFTPPPTPPSVLLPLHVRVRALLRPTCNGGSGMAGREAELDIVRNFLHDFSQCDMDIESTWSALYISGSPGTGKTALVNTALDAFRSQANRDGIIIMSVNCMALTNLDAVWDRLAEGLQVDKRHSRKGKKSRQSSRQCVEALLVEHKTKCVIVLDELDHIASNSQSLASIFSLAQSHKSQLRLIGIANTHTLTSSSTAFTLESTKGVETLHFAPYASEQLLSILTDRLDPLTNDAACAGRMKKFIPLPSMTLLAKKIAAHTGDVRAAFEVLRNAIDLAVTSSKTPDMLDSPDPTITPSHILSAFKAFASVNTTPRPKNIDGTGSVYMSGTSDGGLVTKVRELGLHSRLGLLAMMLARQRIDMGLAISGSSVSSTVSPRSPIKRSHSAVPSSSRKTLDMDITQLHAFYSSILTRGDGSLFTPVSRSEFGDLLGVMETVGLVSLTSSSNSLPGTPSRRRTFRRTASVTNGSSSASGHEVRFVDGIRMEEITRGLGISHPDTPANIPNDVREEEVRAIWNRENARMAREAKATVTRQERDDTFSGALEN</sequence>
<dbReference type="OrthoDB" id="1926878at2759"/>
<dbReference type="InterPro" id="IPR027417">
    <property type="entry name" value="P-loop_NTPase"/>
</dbReference>
<dbReference type="RefSeq" id="XP_012179694.1">
    <property type="nucleotide sequence ID" value="XM_012324304.1"/>
</dbReference>
<dbReference type="GO" id="GO:0003688">
    <property type="term" value="F:DNA replication origin binding"/>
    <property type="evidence" value="ECO:0007669"/>
    <property type="project" value="TreeGrafter"/>
</dbReference>
<gene>
    <name evidence="5" type="ORF">FIBRA_02441</name>
</gene>
<evidence type="ECO:0000259" key="4">
    <source>
        <dbReference type="SMART" id="SM00382"/>
    </source>
</evidence>
<dbReference type="GO" id="GO:0016887">
    <property type="term" value="F:ATP hydrolysis activity"/>
    <property type="evidence" value="ECO:0007669"/>
    <property type="project" value="InterPro"/>
</dbReference>
<reference evidence="5 6" key="1">
    <citation type="journal article" date="2012" name="Appl. Environ. Microbiol.">
        <title>Short-read sequencing for genomic analysis of the brown rot fungus Fibroporia radiculosa.</title>
        <authorList>
            <person name="Tang J.D."/>
            <person name="Perkins A.D."/>
            <person name="Sonstegard T.S."/>
            <person name="Schroeder S.G."/>
            <person name="Burgess S.C."/>
            <person name="Diehl S.V."/>
        </authorList>
    </citation>
    <scope>NUCLEOTIDE SEQUENCE [LARGE SCALE GENOMIC DNA]</scope>
    <source>
        <strain evidence="5 6">TFFH 294</strain>
    </source>
</reference>
<dbReference type="Pfam" id="PF22606">
    <property type="entry name" value="Cdc6-ORC-like_ATPase_lid"/>
    <property type="match status" value="1"/>
</dbReference>
<dbReference type="InterPro" id="IPR054425">
    <property type="entry name" value="Cdc6_ORC1-like_ATPase_lid"/>
</dbReference>
<dbReference type="HOGENOM" id="CLU_025750_0_0_1"/>
<keyword evidence="6" id="KW-1185">Reference proteome</keyword>
<feature type="region of interest" description="Disordered" evidence="3">
    <location>
        <begin position="500"/>
        <end position="520"/>
    </location>
</feature>
<protein>
    <recommendedName>
        <fullName evidence="4">AAA+ ATPase domain-containing protein</fullName>
    </recommendedName>
</protein>
<dbReference type="AlphaFoldDB" id="J4I923"/>
<dbReference type="Gene3D" id="1.10.8.60">
    <property type="match status" value="1"/>
</dbReference>
<feature type="compositionally biased region" description="Polar residues" evidence="3">
    <location>
        <begin position="588"/>
        <end position="600"/>
    </location>
</feature>
<comment type="similarity">
    <text evidence="1">Belongs to the CDC6/cdc18 family.</text>
</comment>
<feature type="compositionally biased region" description="Polar residues" evidence="3">
    <location>
        <begin position="1"/>
        <end position="10"/>
    </location>
</feature>
<feature type="region of interest" description="Disordered" evidence="3">
    <location>
        <begin position="1"/>
        <end position="65"/>
    </location>
</feature>
<evidence type="ECO:0000313" key="5">
    <source>
        <dbReference type="EMBL" id="CCM00411.1"/>
    </source>
</evidence>
<dbReference type="InterPro" id="IPR003593">
    <property type="entry name" value="AAA+_ATPase"/>
</dbReference>
<evidence type="ECO:0000256" key="3">
    <source>
        <dbReference type="SAM" id="MobiDB-lite"/>
    </source>
</evidence>
<dbReference type="GO" id="GO:0033314">
    <property type="term" value="P:mitotic DNA replication checkpoint signaling"/>
    <property type="evidence" value="ECO:0007669"/>
    <property type="project" value="TreeGrafter"/>
</dbReference>
<dbReference type="CDD" id="cd00009">
    <property type="entry name" value="AAA"/>
    <property type="match status" value="1"/>
</dbReference>
<organism evidence="5 6">
    <name type="scientific">Fibroporia radiculosa</name>
    <dbReference type="NCBI Taxonomy" id="599839"/>
    <lineage>
        <taxon>Eukaryota</taxon>
        <taxon>Fungi</taxon>
        <taxon>Dikarya</taxon>
        <taxon>Basidiomycota</taxon>
        <taxon>Agaricomycotina</taxon>
        <taxon>Agaricomycetes</taxon>
        <taxon>Polyporales</taxon>
        <taxon>Fibroporiaceae</taxon>
        <taxon>Fibroporia</taxon>
    </lineage>
</organism>
<evidence type="ECO:0000256" key="1">
    <source>
        <dbReference type="ARBA" id="ARBA00006184"/>
    </source>
</evidence>
<dbReference type="Proteomes" id="UP000006352">
    <property type="component" value="Unassembled WGS sequence"/>
</dbReference>
<dbReference type="EMBL" id="HE796981">
    <property type="protein sequence ID" value="CCM00411.1"/>
    <property type="molecule type" value="Genomic_DNA"/>
</dbReference>
<dbReference type="GO" id="GO:0006270">
    <property type="term" value="P:DNA replication initiation"/>
    <property type="evidence" value="ECO:0007669"/>
    <property type="project" value="TreeGrafter"/>
</dbReference>
<dbReference type="PANTHER" id="PTHR10763:SF26">
    <property type="entry name" value="CELL DIVISION CONTROL PROTEIN 6 HOMOLOG"/>
    <property type="match status" value="1"/>
</dbReference>
<name>J4I923_9APHY</name>
<dbReference type="STRING" id="599839.J4I923"/>
<evidence type="ECO:0000313" key="6">
    <source>
        <dbReference type="Proteomes" id="UP000006352"/>
    </source>
</evidence>
<keyword evidence="2" id="KW-0235">DNA replication</keyword>
<dbReference type="GeneID" id="24095322"/>
<feature type="domain" description="AAA+ ATPase" evidence="4">
    <location>
        <begin position="187"/>
        <end position="338"/>
    </location>
</feature>
<dbReference type="SMART" id="SM00382">
    <property type="entry name" value="AAA"/>
    <property type="match status" value="1"/>
</dbReference>
<accession>J4I923</accession>
<dbReference type="PANTHER" id="PTHR10763">
    <property type="entry name" value="CELL DIVISION CONTROL PROTEIN 6-RELATED"/>
    <property type="match status" value="1"/>
</dbReference>